<evidence type="ECO:0000313" key="8">
    <source>
        <dbReference type="Proteomes" id="UP000017800"/>
    </source>
</evidence>
<dbReference type="GO" id="GO:0015171">
    <property type="term" value="F:amino acid transmembrane transporter activity"/>
    <property type="evidence" value="ECO:0007669"/>
    <property type="project" value="TreeGrafter"/>
</dbReference>
<dbReference type="EMBL" id="BAUJ01000085">
    <property type="protein sequence ID" value="GAD91326.1"/>
    <property type="molecule type" value="Genomic_DNA"/>
</dbReference>
<gene>
    <name evidence="7" type="ORF">VHA01S_085_00030</name>
</gene>
<evidence type="ECO:0000256" key="6">
    <source>
        <dbReference type="SAM" id="Phobius"/>
    </source>
</evidence>
<dbReference type="PANTHER" id="PTHR30086:SF20">
    <property type="entry name" value="ARGININE EXPORTER PROTEIN ARGO-RELATED"/>
    <property type="match status" value="1"/>
</dbReference>
<dbReference type="AlphaFoldDB" id="V5FP33"/>
<evidence type="ECO:0000256" key="2">
    <source>
        <dbReference type="ARBA" id="ARBA00022475"/>
    </source>
</evidence>
<organism evidence="7 8">
    <name type="scientific">Vibrio halioticoli NBRC 102217</name>
    <dbReference type="NCBI Taxonomy" id="1219072"/>
    <lineage>
        <taxon>Bacteria</taxon>
        <taxon>Pseudomonadati</taxon>
        <taxon>Pseudomonadota</taxon>
        <taxon>Gammaproteobacteria</taxon>
        <taxon>Vibrionales</taxon>
        <taxon>Vibrionaceae</taxon>
        <taxon>Vibrio</taxon>
    </lineage>
</organism>
<feature type="transmembrane region" description="Helical" evidence="6">
    <location>
        <begin position="42"/>
        <end position="61"/>
    </location>
</feature>
<comment type="caution">
    <text evidence="7">The sequence shown here is derived from an EMBL/GenBank/DDBJ whole genome shotgun (WGS) entry which is preliminary data.</text>
</comment>
<name>V5FP33_9VIBR</name>
<keyword evidence="8" id="KW-1185">Reference proteome</keyword>
<accession>V5FP33</accession>
<dbReference type="Proteomes" id="UP000017800">
    <property type="component" value="Unassembled WGS sequence"/>
</dbReference>
<dbReference type="GO" id="GO:0033228">
    <property type="term" value="P:cysteine export across plasma membrane"/>
    <property type="evidence" value="ECO:0007669"/>
    <property type="project" value="TreeGrafter"/>
</dbReference>
<keyword evidence="4 6" id="KW-1133">Transmembrane helix</keyword>
<proteinExistence type="predicted"/>
<dbReference type="GO" id="GO:0005886">
    <property type="term" value="C:plasma membrane"/>
    <property type="evidence" value="ECO:0007669"/>
    <property type="project" value="UniProtKB-SubCell"/>
</dbReference>
<keyword evidence="5 6" id="KW-0472">Membrane</keyword>
<feature type="transmembrane region" description="Helical" evidence="6">
    <location>
        <begin position="182"/>
        <end position="200"/>
    </location>
</feature>
<evidence type="ECO:0000256" key="5">
    <source>
        <dbReference type="ARBA" id="ARBA00023136"/>
    </source>
</evidence>
<comment type="subcellular location">
    <subcellularLocation>
        <location evidence="1">Cell membrane</location>
        <topology evidence="1">Multi-pass membrane protein</topology>
    </subcellularLocation>
</comment>
<evidence type="ECO:0000256" key="4">
    <source>
        <dbReference type="ARBA" id="ARBA00022989"/>
    </source>
</evidence>
<dbReference type="InterPro" id="IPR001123">
    <property type="entry name" value="LeuE-type"/>
</dbReference>
<sequence>MISLTIAMAAYALVTSISPGPVNILATVTGANHGYTRTVPHITGATFGFVSILFLLGFGLSQFMTNTPYLTKGMTYVGGGFLLYLAYKVATQELTTKSKGSEESSAAPSFLQGMMCQWLNPKAWIVSLAGISVFYTGQNVGQETLLLFCGIFFVVCYISISAWALLGVTISSIIGTPKQFRTFNISMGLLLALTVIYTFFVSS</sequence>
<dbReference type="eggNOG" id="COG1280">
    <property type="taxonomic scope" value="Bacteria"/>
</dbReference>
<reference evidence="7 8" key="1">
    <citation type="submission" date="2013-11" db="EMBL/GenBank/DDBJ databases">
        <title>Whole genome shotgun sequence of Vibrio halioticoli NBRC 102217.</title>
        <authorList>
            <person name="Isaki S."/>
            <person name="Kimura A."/>
            <person name="Ohji S."/>
            <person name="Hosoyama A."/>
            <person name="Fujita N."/>
            <person name="Hashimoto M."/>
            <person name="Hosoyama Y."/>
            <person name="Yamazoe A."/>
        </authorList>
    </citation>
    <scope>NUCLEOTIDE SEQUENCE [LARGE SCALE GENOMIC DNA]</scope>
    <source>
        <strain evidence="7 8">NBRC 102217</strain>
    </source>
</reference>
<dbReference type="RefSeq" id="WP_023405616.1">
    <property type="nucleotide sequence ID" value="NZ_BAUJ01000085.1"/>
</dbReference>
<feature type="transmembrane region" description="Helical" evidence="6">
    <location>
        <begin position="145"/>
        <end position="170"/>
    </location>
</feature>
<evidence type="ECO:0000256" key="1">
    <source>
        <dbReference type="ARBA" id="ARBA00004651"/>
    </source>
</evidence>
<dbReference type="PANTHER" id="PTHR30086">
    <property type="entry name" value="ARGININE EXPORTER PROTEIN ARGO"/>
    <property type="match status" value="1"/>
</dbReference>
<keyword evidence="2" id="KW-1003">Cell membrane</keyword>
<evidence type="ECO:0000256" key="3">
    <source>
        <dbReference type="ARBA" id="ARBA00022692"/>
    </source>
</evidence>
<keyword evidence="3 6" id="KW-0812">Transmembrane</keyword>
<feature type="transmembrane region" description="Helical" evidence="6">
    <location>
        <begin position="73"/>
        <end position="90"/>
    </location>
</feature>
<dbReference type="Pfam" id="PF01810">
    <property type="entry name" value="LysE"/>
    <property type="match status" value="1"/>
</dbReference>
<protein>
    <submittedName>
        <fullName evidence="7">Putative RhtB family transporter</fullName>
    </submittedName>
</protein>
<evidence type="ECO:0000313" key="7">
    <source>
        <dbReference type="EMBL" id="GAD91326.1"/>
    </source>
</evidence>